<feature type="compositionally biased region" description="Low complexity" evidence="1">
    <location>
        <begin position="80"/>
        <end position="91"/>
    </location>
</feature>
<evidence type="ECO:0000256" key="1">
    <source>
        <dbReference type="SAM" id="MobiDB-lite"/>
    </source>
</evidence>
<keyword evidence="3" id="KW-1185">Reference proteome</keyword>
<dbReference type="Proteomes" id="UP001630127">
    <property type="component" value="Unassembled WGS sequence"/>
</dbReference>
<feature type="compositionally biased region" description="Basic and acidic residues" evidence="1">
    <location>
        <begin position="61"/>
        <end position="79"/>
    </location>
</feature>
<feature type="compositionally biased region" description="Basic and acidic residues" evidence="1">
    <location>
        <begin position="42"/>
        <end position="52"/>
    </location>
</feature>
<sequence length="189" mass="20575">MEVSENSKVEKIDDGSAKVEVEEQVDFGKVIELSSESVTQVEVEKEEEHVVEKSGSSEVTVEEKEVENLKEVSETEAPVKELVSSESEQKQQESYVSVDGVSAVVSETEAKTVEESALALPISDTNLVESSVVADSVCKEENVVVSSETIAVPPGDATENQQAAVLTPHRRNSWMNCCGLFDVLRRSDQ</sequence>
<dbReference type="AlphaFoldDB" id="A0ABD2Y7B4"/>
<evidence type="ECO:0000313" key="2">
    <source>
        <dbReference type="EMBL" id="KAL3502895.1"/>
    </source>
</evidence>
<reference evidence="2 3" key="1">
    <citation type="submission" date="2024-11" db="EMBL/GenBank/DDBJ databases">
        <title>A near-complete genome assembly of Cinchona calisaya.</title>
        <authorList>
            <person name="Lian D.C."/>
            <person name="Zhao X.W."/>
            <person name="Wei L."/>
        </authorList>
    </citation>
    <scope>NUCLEOTIDE SEQUENCE [LARGE SCALE GENOMIC DNA]</scope>
    <source>
        <tissue evidence="2">Nenye</tissue>
    </source>
</reference>
<gene>
    <name evidence="2" type="ORF">ACH5RR_037344</name>
</gene>
<proteinExistence type="predicted"/>
<name>A0ABD2Y7B4_9GENT</name>
<dbReference type="EMBL" id="JBJUIK010000015">
    <property type="protein sequence ID" value="KAL3502895.1"/>
    <property type="molecule type" value="Genomic_DNA"/>
</dbReference>
<comment type="caution">
    <text evidence="2">The sequence shown here is derived from an EMBL/GenBank/DDBJ whole genome shotgun (WGS) entry which is preliminary data.</text>
</comment>
<accession>A0ABD2Y7B4</accession>
<protein>
    <submittedName>
        <fullName evidence="2">Uncharacterized protein</fullName>
    </submittedName>
</protein>
<feature type="region of interest" description="Disordered" evidence="1">
    <location>
        <begin position="42"/>
        <end position="91"/>
    </location>
</feature>
<organism evidence="2 3">
    <name type="scientific">Cinchona calisaya</name>
    <dbReference type="NCBI Taxonomy" id="153742"/>
    <lineage>
        <taxon>Eukaryota</taxon>
        <taxon>Viridiplantae</taxon>
        <taxon>Streptophyta</taxon>
        <taxon>Embryophyta</taxon>
        <taxon>Tracheophyta</taxon>
        <taxon>Spermatophyta</taxon>
        <taxon>Magnoliopsida</taxon>
        <taxon>eudicotyledons</taxon>
        <taxon>Gunneridae</taxon>
        <taxon>Pentapetalae</taxon>
        <taxon>asterids</taxon>
        <taxon>lamiids</taxon>
        <taxon>Gentianales</taxon>
        <taxon>Rubiaceae</taxon>
        <taxon>Cinchonoideae</taxon>
        <taxon>Cinchoneae</taxon>
        <taxon>Cinchona</taxon>
    </lineage>
</organism>
<evidence type="ECO:0000313" key="3">
    <source>
        <dbReference type="Proteomes" id="UP001630127"/>
    </source>
</evidence>